<name>A0A3B0VCL5_9ZZZZ</name>
<dbReference type="InterPro" id="IPR007612">
    <property type="entry name" value="LOR"/>
</dbReference>
<protein>
    <submittedName>
        <fullName evidence="1">Uncharacterized protein</fullName>
    </submittedName>
</protein>
<gene>
    <name evidence="1" type="ORF">MNBD_CHLOROFLEXI01-5059</name>
</gene>
<sequence>MQFPLTLEFKKIALSPQISVLDANGNLILYVKQKLFKLKEAITVFADREQAQPLYTINADRVIDFSARYHFKDSNGIEIGSIKRNGRRSIWKARYDVYDSNEQPLMGIEEQDAWVKVMDGLFSEIPIVGMFAGYFFNPVYLVERPDDSLALKVSKNKSFLESSFTITQESPLSEQEQLQTVLGVLMMTLLERSRG</sequence>
<dbReference type="AlphaFoldDB" id="A0A3B0VCL5"/>
<dbReference type="Gene3D" id="2.40.160.200">
    <property type="entry name" value="LURP1-related"/>
    <property type="match status" value="1"/>
</dbReference>
<accession>A0A3B0VCL5</accession>
<dbReference type="Pfam" id="PF04525">
    <property type="entry name" value="LOR"/>
    <property type="match status" value="1"/>
</dbReference>
<dbReference type="EMBL" id="UOEU01000633">
    <property type="protein sequence ID" value="VAW36642.1"/>
    <property type="molecule type" value="Genomic_DNA"/>
</dbReference>
<dbReference type="InterPro" id="IPR038595">
    <property type="entry name" value="LOR_sf"/>
</dbReference>
<proteinExistence type="predicted"/>
<reference evidence="1" key="1">
    <citation type="submission" date="2018-06" db="EMBL/GenBank/DDBJ databases">
        <authorList>
            <person name="Zhirakovskaya E."/>
        </authorList>
    </citation>
    <scope>NUCLEOTIDE SEQUENCE</scope>
</reference>
<organism evidence="1">
    <name type="scientific">hydrothermal vent metagenome</name>
    <dbReference type="NCBI Taxonomy" id="652676"/>
    <lineage>
        <taxon>unclassified sequences</taxon>
        <taxon>metagenomes</taxon>
        <taxon>ecological metagenomes</taxon>
    </lineage>
</organism>
<evidence type="ECO:0000313" key="1">
    <source>
        <dbReference type="EMBL" id="VAW36642.1"/>
    </source>
</evidence>